<organism evidence="8 9">
    <name type="scientific">Oopsacas minuta</name>
    <dbReference type="NCBI Taxonomy" id="111878"/>
    <lineage>
        <taxon>Eukaryota</taxon>
        <taxon>Metazoa</taxon>
        <taxon>Porifera</taxon>
        <taxon>Hexactinellida</taxon>
        <taxon>Hexasterophora</taxon>
        <taxon>Lyssacinosida</taxon>
        <taxon>Leucopsacidae</taxon>
        <taxon>Oopsacas</taxon>
    </lineage>
</organism>
<proteinExistence type="predicted"/>
<evidence type="ECO:0000256" key="3">
    <source>
        <dbReference type="ARBA" id="ARBA00022927"/>
    </source>
</evidence>
<dbReference type="GO" id="GO:0015031">
    <property type="term" value="P:protein transport"/>
    <property type="evidence" value="ECO:0007669"/>
    <property type="project" value="UniProtKB-KW"/>
</dbReference>
<dbReference type="GO" id="GO:0005794">
    <property type="term" value="C:Golgi apparatus"/>
    <property type="evidence" value="ECO:0007669"/>
    <property type="project" value="InterPro"/>
</dbReference>
<keyword evidence="5 7" id="KW-0472">Membrane</keyword>
<keyword evidence="9" id="KW-1185">Reference proteome</keyword>
<dbReference type="Proteomes" id="UP001165289">
    <property type="component" value="Unassembled WGS sequence"/>
</dbReference>
<name>A0AAV7K438_9METZ</name>
<keyword evidence="2 7" id="KW-0812">Transmembrane</keyword>
<evidence type="ECO:0000256" key="2">
    <source>
        <dbReference type="ARBA" id="ARBA00022692"/>
    </source>
</evidence>
<comment type="subcellular location">
    <subcellularLocation>
        <location evidence="6">Endomembrane system</location>
        <topology evidence="6">Single-pass type IV membrane protein</topology>
    </subcellularLocation>
</comment>
<feature type="transmembrane region" description="Helical" evidence="7">
    <location>
        <begin position="180"/>
        <end position="199"/>
    </location>
</feature>
<dbReference type="GO" id="GO:0005484">
    <property type="term" value="F:SNAP receptor activity"/>
    <property type="evidence" value="ECO:0007669"/>
    <property type="project" value="InterPro"/>
</dbReference>
<evidence type="ECO:0000256" key="6">
    <source>
        <dbReference type="ARBA" id="ARBA00046280"/>
    </source>
</evidence>
<evidence type="ECO:0000256" key="1">
    <source>
        <dbReference type="ARBA" id="ARBA00022448"/>
    </source>
</evidence>
<dbReference type="AlphaFoldDB" id="A0AAV7K438"/>
<evidence type="ECO:0000313" key="8">
    <source>
        <dbReference type="EMBL" id="KAI6655061.1"/>
    </source>
</evidence>
<dbReference type="InterPro" id="IPR027027">
    <property type="entry name" value="GOSR2/Membrin/Bos1"/>
</dbReference>
<sequence length="200" mass="23200">MNSYQSLFKDSWSLVEEARGTLNQLTHPSITPLTRQQHITRVSNCLQDLTRNLERIDHISHNTSNTLHNDRTQIELLRNETFSIQREFSHYKPENNDICPTAGSTVIQIDDELREHERLTRVHDSIHEMIDIVGVSRNRIKAQDDLLRNVQNQFVSIFSRLGLSSTVLRLISQRIRGDKIIFIAGVCLVLLIIFIFVFIL</sequence>
<keyword evidence="8" id="KW-0675">Receptor</keyword>
<dbReference type="GO" id="GO:0016192">
    <property type="term" value="P:vesicle-mediated transport"/>
    <property type="evidence" value="ECO:0007669"/>
    <property type="project" value="InterPro"/>
</dbReference>
<protein>
    <submittedName>
        <fullName evidence="8">Golgi SNAP receptor complex member 2</fullName>
    </submittedName>
</protein>
<keyword evidence="3" id="KW-0653">Protein transport</keyword>
<evidence type="ECO:0000256" key="5">
    <source>
        <dbReference type="ARBA" id="ARBA00023136"/>
    </source>
</evidence>
<dbReference type="EMBL" id="JAKMXF010000210">
    <property type="protein sequence ID" value="KAI6655061.1"/>
    <property type="molecule type" value="Genomic_DNA"/>
</dbReference>
<evidence type="ECO:0000256" key="7">
    <source>
        <dbReference type="SAM" id="Phobius"/>
    </source>
</evidence>
<evidence type="ECO:0000313" key="9">
    <source>
        <dbReference type="Proteomes" id="UP001165289"/>
    </source>
</evidence>
<keyword evidence="4 7" id="KW-1133">Transmembrane helix</keyword>
<comment type="caution">
    <text evidence="8">The sequence shown here is derived from an EMBL/GenBank/DDBJ whole genome shotgun (WGS) entry which is preliminary data.</text>
</comment>
<dbReference type="PIRSF" id="PIRSF028865">
    <property type="entry name" value="Membrin-2"/>
    <property type="match status" value="1"/>
</dbReference>
<gene>
    <name evidence="8" type="ORF">LOD99_2350</name>
</gene>
<reference evidence="8 9" key="1">
    <citation type="journal article" date="2023" name="BMC Biol.">
        <title>The compact genome of the sponge Oopsacas minuta (Hexactinellida) is lacking key metazoan core genes.</title>
        <authorList>
            <person name="Santini S."/>
            <person name="Schenkelaars Q."/>
            <person name="Jourda C."/>
            <person name="Duchesne M."/>
            <person name="Belahbib H."/>
            <person name="Rocher C."/>
            <person name="Selva M."/>
            <person name="Riesgo A."/>
            <person name="Vervoort M."/>
            <person name="Leys S.P."/>
            <person name="Kodjabachian L."/>
            <person name="Le Bivic A."/>
            <person name="Borchiellini C."/>
            <person name="Claverie J.M."/>
            <person name="Renard E."/>
        </authorList>
    </citation>
    <scope>NUCLEOTIDE SEQUENCE [LARGE SCALE GENOMIC DNA]</scope>
    <source>
        <strain evidence="8">SPO-2</strain>
    </source>
</reference>
<accession>A0AAV7K438</accession>
<keyword evidence="1" id="KW-0813">Transport</keyword>
<evidence type="ECO:0000256" key="4">
    <source>
        <dbReference type="ARBA" id="ARBA00022989"/>
    </source>
</evidence>